<dbReference type="Pfam" id="PF13240">
    <property type="entry name" value="Zn_Ribbon_1"/>
    <property type="match status" value="1"/>
</dbReference>
<protein>
    <submittedName>
        <fullName evidence="3">Zinc ribbon domain-containing protein</fullName>
    </submittedName>
</protein>
<gene>
    <name evidence="3" type="ORF">FYJ57_12570</name>
</gene>
<organism evidence="3 4">
    <name type="scientific">Oliverpabstia intestinalis</name>
    <dbReference type="NCBI Taxonomy" id="2606633"/>
    <lineage>
        <taxon>Bacteria</taxon>
        <taxon>Bacillati</taxon>
        <taxon>Bacillota</taxon>
        <taxon>Clostridia</taxon>
        <taxon>Lachnospirales</taxon>
        <taxon>Lachnospiraceae</taxon>
        <taxon>Oliverpabstia</taxon>
    </lineage>
</organism>
<name>A0A7X2P5T2_9FIRM</name>
<keyword evidence="1" id="KW-0812">Transmembrane</keyword>
<accession>A0A7X2P5T2</accession>
<evidence type="ECO:0000313" key="4">
    <source>
        <dbReference type="Proteomes" id="UP000440513"/>
    </source>
</evidence>
<dbReference type="Proteomes" id="UP000440513">
    <property type="component" value="Unassembled WGS sequence"/>
</dbReference>
<dbReference type="RefSeq" id="WP_154432903.1">
    <property type="nucleotide sequence ID" value="NZ_VUMS01000029.1"/>
</dbReference>
<evidence type="ECO:0000259" key="2">
    <source>
        <dbReference type="Pfam" id="PF13240"/>
    </source>
</evidence>
<comment type="caution">
    <text evidence="3">The sequence shown here is derived from an EMBL/GenBank/DDBJ whole genome shotgun (WGS) entry which is preliminary data.</text>
</comment>
<proteinExistence type="predicted"/>
<dbReference type="AlphaFoldDB" id="A0A7X2P5T2"/>
<sequence length="250" mass="29083">MKCPHCGAQIGLEEKYCPFCGLPNEFARKHQEDMDRYEQEFQQTQSEVYQKTKHFTSLTVPLTVIFVLILLNIVSFVFVAKSWDIGSSLQKQQIHSHLSKHQENIDTYIQNGDFYGLSYYYSQNSLYYEDAFNKYNALISASDSYRNIYRILVDTNSSCNNYYFDSDEISHTITTLARDVHDIYNLEDNYSYNADEYFTDETNAALTDLRTQTKAILVAYAGLTPEEAEALPDLSSRKQKEYLERGLEKR</sequence>
<feature type="transmembrane region" description="Helical" evidence="1">
    <location>
        <begin position="58"/>
        <end position="80"/>
    </location>
</feature>
<keyword evidence="1" id="KW-1133">Transmembrane helix</keyword>
<dbReference type="InterPro" id="IPR026870">
    <property type="entry name" value="Zinc_ribbon_dom"/>
</dbReference>
<keyword evidence="4" id="KW-1185">Reference proteome</keyword>
<feature type="domain" description="Zinc-ribbon" evidence="2">
    <location>
        <begin position="2"/>
        <end position="21"/>
    </location>
</feature>
<reference evidence="3 4" key="1">
    <citation type="submission" date="2019-08" db="EMBL/GenBank/DDBJ databases">
        <title>In-depth cultivation of the pig gut microbiome towards novel bacterial diversity and tailored functional studies.</title>
        <authorList>
            <person name="Wylensek D."/>
            <person name="Hitch T.C.A."/>
            <person name="Clavel T."/>
        </authorList>
    </citation>
    <scope>NUCLEOTIDE SEQUENCE [LARGE SCALE GENOMIC DNA]</scope>
    <source>
        <strain evidence="3 4">BSM-380-WT-5A</strain>
    </source>
</reference>
<dbReference type="EMBL" id="VUMS01000029">
    <property type="protein sequence ID" value="MST67527.1"/>
    <property type="molecule type" value="Genomic_DNA"/>
</dbReference>
<evidence type="ECO:0000256" key="1">
    <source>
        <dbReference type="SAM" id="Phobius"/>
    </source>
</evidence>
<evidence type="ECO:0000313" key="3">
    <source>
        <dbReference type="EMBL" id="MST67527.1"/>
    </source>
</evidence>
<keyword evidence="1" id="KW-0472">Membrane</keyword>